<feature type="compositionally biased region" description="Basic and acidic residues" evidence="4">
    <location>
        <begin position="270"/>
        <end position="281"/>
    </location>
</feature>
<proteinExistence type="inferred from homology"/>
<feature type="compositionally biased region" description="Polar residues" evidence="4">
    <location>
        <begin position="175"/>
        <end position="185"/>
    </location>
</feature>
<evidence type="ECO:0000256" key="3">
    <source>
        <dbReference type="ARBA" id="ARBA00022490"/>
    </source>
</evidence>
<evidence type="ECO:0000313" key="6">
    <source>
        <dbReference type="Proteomes" id="UP001187415"/>
    </source>
</evidence>
<dbReference type="GO" id="GO:0004843">
    <property type="term" value="F:cysteine-type deubiquitinase activity"/>
    <property type="evidence" value="ECO:0007669"/>
    <property type="project" value="TreeGrafter"/>
</dbReference>
<feature type="compositionally biased region" description="Basic and acidic residues" evidence="4">
    <location>
        <begin position="54"/>
        <end position="67"/>
    </location>
</feature>
<dbReference type="AlphaFoldDB" id="A0AA88NL56"/>
<comment type="caution">
    <text evidence="5">The sequence shown here is derived from an EMBL/GenBank/DDBJ whole genome shotgun (WGS) entry which is preliminary data.</text>
</comment>
<comment type="subcellular location">
    <subcellularLocation>
        <location evidence="1">Cytoplasm</location>
    </subcellularLocation>
</comment>
<dbReference type="InterPro" id="IPR023235">
    <property type="entry name" value="FAM105"/>
</dbReference>
<dbReference type="GO" id="GO:1990108">
    <property type="term" value="P:protein linear deubiquitination"/>
    <property type="evidence" value="ECO:0007669"/>
    <property type="project" value="TreeGrafter"/>
</dbReference>
<organism evidence="5 6">
    <name type="scientific">Channa striata</name>
    <name type="common">Snakehead murrel</name>
    <name type="synonym">Ophicephalus striatus</name>
    <dbReference type="NCBI Taxonomy" id="64152"/>
    <lineage>
        <taxon>Eukaryota</taxon>
        <taxon>Metazoa</taxon>
        <taxon>Chordata</taxon>
        <taxon>Craniata</taxon>
        <taxon>Vertebrata</taxon>
        <taxon>Euteleostomi</taxon>
        <taxon>Actinopterygii</taxon>
        <taxon>Neopterygii</taxon>
        <taxon>Teleostei</taxon>
        <taxon>Neoteleostei</taxon>
        <taxon>Acanthomorphata</taxon>
        <taxon>Anabantaria</taxon>
        <taxon>Anabantiformes</taxon>
        <taxon>Channoidei</taxon>
        <taxon>Channidae</taxon>
        <taxon>Channa</taxon>
    </lineage>
</organism>
<dbReference type="EMBL" id="JAUPFM010000002">
    <property type="protein sequence ID" value="KAK2859616.1"/>
    <property type="molecule type" value="Genomic_DNA"/>
</dbReference>
<dbReference type="PRINTS" id="PR02055">
    <property type="entry name" value="PROTEINF105"/>
</dbReference>
<keyword evidence="3" id="KW-0963">Cytoplasm</keyword>
<feature type="compositionally biased region" description="Low complexity" evidence="4">
    <location>
        <begin position="240"/>
        <end position="254"/>
    </location>
</feature>
<evidence type="ECO:0000256" key="2">
    <source>
        <dbReference type="ARBA" id="ARBA00010267"/>
    </source>
</evidence>
<dbReference type="Pfam" id="PF16218">
    <property type="entry name" value="Peptidase_C101"/>
    <property type="match status" value="1"/>
</dbReference>
<comment type="similarity">
    <text evidence="2">Belongs to the peptidase C65 family. Otulin subfamily.</text>
</comment>
<reference evidence="5" key="1">
    <citation type="submission" date="2023-07" db="EMBL/GenBank/DDBJ databases">
        <title>Chromosome-level Genome Assembly of Striped Snakehead (Channa striata).</title>
        <authorList>
            <person name="Liu H."/>
        </authorList>
    </citation>
    <scope>NUCLEOTIDE SEQUENCE</scope>
    <source>
        <strain evidence="5">Gz</strain>
        <tissue evidence="5">Muscle</tissue>
    </source>
</reference>
<accession>A0AA88NL56</accession>
<feature type="region of interest" description="Disordered" evidence="4">
    <location>
        <begin position="1"/>
        <end position="31"/>
    </location>
</feature>
<gene>
    <name evidence="5" type="ORF">Q5P01_004236</name>
</gene>
<dbReference type="InterPro" id="IPR023236">
    <property type="entry name" value="OTULINL"/>
</dbReference>
<dbReference type="GO" id="GO:0005737">
    <property type="term" value="C:cytoplasm"/>
    <property type="evidence" value="ECO:0007669"/>
    <property type="project" value="UniProtKB-SubCell"/>
</dbReference>
<dbReference type="PRINTS" id="PR02056">
    <property type="entry name" value="PROTEINF105A"/>
</dbReference>
<keyword evidence="6" id="KW-1185">Reference proteome</keyword>
<feature type="compositionally biased region" description="Basic and acidic residues" evidence="4">
    <location>
        <begin position="112"/>
        <end position="125"/>
    </location>
</feature>
<sequence length="736" mass="80449">MGNICCPAESPCGSAEERSGLLNNESKSMVPSGETVVADTCGFANDNMRNKLDETSINVKGKDESVEVKQSPENGETKPNNTQENGPLQTESIQVVSPNRGSELEESSTRACSEDPKEFSHESGDAPHLQCTFDSQQKAYLEVFKATAEVQEEENTGSVPDKIPDGLLLKARASCTENPANPETTTAREHITESTTHDNDEDQGSKDINDNAADEPSGEYVQEVSALPNSQIAEAACQVSSGSVVSPESSREGPNPAVTEDSNSGSSAVCERDDLEDRSHLCSESSLGSEPAGLSHSGEKRDSVNSVTEPETKALADTTESLKSTQDAKPDLECGAIFSKATCLENIKEEVGKTDGDCSEAKEDNGIKEDKTEDTLLEAETETEKVDEIPGLRGKNELLVESTEVVTVTGKENSDEDNPGDSEEDLYRGAEELPASLNDKPQSPLVFEVLQVEDRCSLAPAVDILSYSEREWKGNTAKSSLIRKGYSELSQRFSRLRRVRGDNYCALRATLFQVLSHSTQLPGWLQEDDVAMLPKQLEAQQEGLISQWTFPGECLQGDGTGDATQQLKGYMELLQKRWQAAVDCPSTVERQQLCEQVFQGGEEELGLLEALKLLMLGRAVKLHGLMQCGEEVPLFCLLLFARDSSDSPRSFLSNHLSHVGLSAGLEQVEMFLLGDALECTIQVYRLYKADTEEFVTYYPDDHKDEWPCVCLVTEDDRHYNVPVVEAGEQHKKLSTS</sequence>
<dbReference type="PANTHER" id="PTHR33662:SF3">
    <property type="entry name" value="FIBROUS SHEATH CABYR-BINDING PROTEIN-LIKE-RELATED"/>
    <property type="match status" value="1"/>
</dbReference>
<evidence type="ECO:0000256" key="4">
    <source>
        <dbReference type="SAM" id="MobiDB-lite"/>
    </source>
</evidence>
<feature type="compositionally biased region" description="Polar residues" evidence="4">
    <location>
        <begin position="71"/>
        <end position="100"/>
    </location>
</feature>
<name>A0AA88NL56_CHASR</name>
<dbReference type="PANTHER" id="PTHR33662">
    <property type="entry name" value="OTU DEUBIQUITINASE WITH LINEAR LINKAGE-SPECIFICITY A-RELATED"/>
    <property type="match status" value="1"/>
</dbReference>
<evidence type="ECO:0000313" key="5">
    <source>
        <dbReference type="EMBL" id="KAK2859616.1"/>
    </source>
</evidence>
<protein>
    <submittedName>
        <fullName evidence="5">Uncharacterized protein</fullName>
    </submittedName>
</protein>
<feature type="region of interest" description="Disordered" evidence="4">
    <location>
        <begin position="54"/>
        <end position="131"/>
    </location>
</feature>
<evidence type="ECO:0000256" key="1">
    <source>
        <dbReference type="ARBA" id="ARBA00004496"/>
    </source>
</evidence>
<feature type="compositionally biased region" description="Basic and acidic residues" evidence="4">
    <location>
        <begin position="186"/>
        <end position="209"/>
    </location>
</feature>
<feature type="region of interest" description="Disordered" evidence="4">
    <location>
        <begin position="170"/>
        <end position="328"/>
    </location>
</feature>
<dbReference type="Proteomes" id="UP001187415">
    <property type="component" value="Unassembled WGS sequence"/>
</dbReference>